<dbReference type="EMBL" id="MSFO01000010">
    <property type="protein sequence ID" value="PLB43520.1"/>
    <property type="molecule type" value="Genomic_DNA"/>
</dbReference>
<comment type="caution">
    <text evidence="1">The sequence shown here is derived from an EMBL/GenBank/DDBJ whole genome shotgun (WGS) entry which is preliminary data.</text>
</comment>
<sequence length="157" mass="17149">MFPVIALHLELIGLDECVSGKYHCSESRSVTSILGDDFPVCKYDGLRHFWVSVQPQGIPCRISPSPVASHSDGDGYAFDVVCFRKAGTSQSYRLMKPRTSSKPKIGLMLSIFHPGLPLPLPQNSTMETRDVATCPLILNIGGRGEIIFAVRKKGSSL</sequence>
<evidence type="ECO:0000313" key="1">
    <source>
        <dbReference type="EMBL" id="PLB43520.1"/>
    </source>
</evidence>
<dbReference type="AlphaFoldDB" id="A0A2I2FSB0"/>
<protein>
    <submittedName>
        <fullName evidence="1">Uncharacterized protein</fullName>
    </submittedName>
</protein>
<organism evidence="1 2">
    <name type="scientific">Aspergillus steynii IBT 23096</name>
    <dbReference type="NCBI Taxonomy" id="1392250"/>
    <lineage>
        <taxon>Eukaryota</taxon>
        <taxon>Fungi</taxon>
        <taxon>Dikarya</taxon>
        <taxon>Ascomycota</taxon>
        <taxon>Pezizomycotina</taxon>
        <taxon>Eurotiomycetes</taxon>
        <taxon>Eurotiomycetidae</taxon>
        <taxon>Eurotiales</taxon>
        <taxon>Aspergillaceae</taxon>
        <taxon>Aspergillus</taxon>
        <taxon>Aspergillus subgen. Circumdati</taxon>
    </lineage>
</organism>
<proteinExistence type="predicted"/>
<dbReference type="VEuPathDB" id="FungiDB:P170DRAFT_54586"/>
<reference evidence="1 2" key="1">
    <citation type="submission" date="2016-12" db="EMBL/GenBank/DDBJ databases">
        <title>The genomes of Aspergillus section Nigri reveals drivers in fungal speciation.</title>
        <authorList>
            <consortium name="DOE Joint Genome Institute"/>
            <person name="Vesth T.C."/>
            <person name="Nybo J."/>
            <person name="Theobald S."/>
            <person name="Brandl J."/>
            <person name="Frisvad J.C."/>
            <person name="Nielsen K.F."/>
            <person name="Lyhne E.K."/>
            <person name="Kogle M.E."/>
            <person name="Kuo A."/>
            <person name="Riley R."/>
            <person name="Clum A."/>
            <person name="Nolan M."/>
            <person name="Lipzen A."/>
            <person name="Salamov A."/>
            <person name="Henrissat B."/>
            <person name="Wiebenga A."/>
            <person name="De Vries R.P."/>
            <person name="Grigoriev I.V."/>
            <person name="Mortensen U.H."/>
            <person name="Andersen M.R."/>
            <person name="Baker S.E."/>
        </authorList>
    </citation>
    <scope>NUCLEOTIDE SEQUENCE [LARGE SCALE GENOMIC DNA]</scope>
    <source>
        <strain evidence="1 2">IBT 23096</strain>
    </source>
</reference>
<dbReference type="Proteomes" id="UP000234275">
    <property type="component" value="Unassembled WGS sequence"/>
</dbReference>
<dbReference type="RefSeq" id="XP_024698822.1">
    <property type="nucleotide sequence ID" value="XM_024855262.1"/>
</dbReference>
<name>A0A2I2FSB0_9EURO</name>
<keyword evidence="2" id="KW-1185">Reference proteome</keyword>
<dbReference type="GeneID" id="36562968"/>
<gene>
    <name evidence="1" type="ORF">P170DRAFT_54586</name>
</gene>
<accession>A0A2I2FSB0</accession>
<evidence type="ECO:0000313" key="2">
    <source>
        <dbReference type="Proteomes" id="UP000234275"/>
    </source>
</evidence>